<accession>A0A430AU87</accession>
<reference evidence="1 2" key="1">
    <citation type="submission" date="2017-05" db="EMBL/GenBank/DDBJ databases">
        <title>Vagococcus spp. assemblies.</title>
        <authorList>
            <person name="Gulvik C.A."/>
        </authorList>
    </citation>
    <scope>NUCLEOTIDE SEQUENCE [LARGE SCALE GENOMIC DNA]</scope>
    <source>
        <strain evidence="1 2">CCUG 51432</strain>
    </source>
</reference>
<protein>
    <submittedName>
        <fullName evidence="1">Uncharacterized protein</fullName>
    </submittedName>
</protein>
<organism evidence="1 2">
    <name type="scientific">Vagococcus elongatus</name>
    <dbReference type="NCBI Taxonomy" id="180344"/>
    <lineage>
        <taxon>Bacteria</taxon>
        <taxon>Bacillati</taxon>
        <taxon>Bacillota</taxon>
        <taxon>Bacilli</taxon>
        <taxon>Lactobacillales</taxon>
        <taxon>Enterococcaceae</taxon>
        <taxon>Vagococcus</taxon>
    </lineage>
</organism>
<name>A0A430AU87_9ENTE</name>
<dbReference type="AlphaFoldDB" id="A0A430AU87"/>
<evidence type="ECO:0000313" key="1">
    <source>
        <dbReference type="EMBL" id="RSU11622.1"/>
    </source>
</evidence>
<gene>
    <name evidence="1" type="ORF">CBF29_07855</name>
</gene>
<dbReference type="Proteomes" id="UP000287605">
    <property type="component" value="Unassembled WGS sequence"/>
</dbReference>
<sequence length="137" mass="15999">MTILSIASFMFLVACKQSTNTVVSIDEVDKAIILVKDNEDQERKWTAQDQNFLKTLLGNINLLFDESDENAQRFDMELTPEQRDQFEYHINFYKKDKLVQEIKISNRNNVDIGKENFVIKKDKELDSLKSHLLLVAE</sequence>
<proteinExistence type="predicted"/>
<keyword evidence="2" id="KW-1185">Reference proteome</keyword>
<evidence type="ECO:0000313" key="2">
    <source>
        <dbReference type="Proteomes" id="UP000287605"/>
    </source>
</evidence>
<dbReference type="EMBL" id="NGKA01000010">
    <property type="protein sequence ID" value="RSU11622.1"/>
    <property type="molecule type" value="Genomic_DNA"/>
</dbReference>
<comment type="caution">
    <text evidence="1">The sequence shown here is derived from an EMBL/GenBank/DDBJ whole genome shotgun (WGS) entry which is preliminary data.</text>
</comment>